<keyword evidence="2 5" id="KW-0560">Oxidoreductase</keyword>
<evidence type="ECO:0000313" key="5">
    <source>
        <dbReference type="EMBL" id="AIG99045.1"/>
    </source>
</evidence>
<dbReference type="SUPFAM" id="SSF53323">
    <property type="entry name" value="Pyruvate-ferredoxin oxidoreductase, PFOR, domain III"/>
    <property type="match status" value="1"/>
</dbReference>
<dbReference type="Proteomes" id="UP000028501">
    <property type="component" value="Chromosome"/>
</dbReference>
<dbReference type="RefSeq" id="WP_048096218.1">
    <property type="nucleotide sequence ID" value="NZ_CP006577.1"/>
</dbReference>
<dbReference type="AlphaFoldDB" id="A0A075WFA5"/>
<evidence type="ECO:0000256" key="3">
    <source>
        <dbReference type="ARBA" id="ARBA00049357"/>
    </source>
</evidence>
<dbReference type="HOGENOM" id="CLU_087284_2_0_2"/>
<dbReference type="Pfam" id="PF01558">
    <property type="entry name" value="POR"/>
    <property type="match status" value="1"/>
</dbReference>
<organism evidence="5 6">
    <name type="scientific">Archaeoglobus fulgidus DSM 8774</name>
    <dbReference type="NCBI Taxonomy" id="1344584"/>
    <lineage>
        <taxon>Archaea</taxon>
        <taxon>Methanobacteriati</taxon>
        <taxon>Methanobacteriota</taxon>
        <taxon>Archaeoglobi</taxon>
        <taxon>Archaeoglobales</taxon>
        <taxon>Archaeoglobaceae</taxon>
        <taxon>Archaeoglobus</taxon>
    </lineage>
</organism>
<evidence type="ECO:0000259" key="4">
    <source>
        <dbReference type="Pfam" id="PF01558"/>
    </source>
</evidence>
<keyword evidence="5" id="KW-0670">Pyruvate</keyword>
<evidence type="ECO:0000256" key="2">
    <source>
        <dbReference type="ARBA" id="ARBA00023002"/>
    </source>
</evidence>
<gene>
    <name evidence="5" type="ORF">AFULGI_00023230</name>
</gene>
<evidence type="ECO:0000256" key="1">
    <source>
        <dbReference type="ARBA" id="ARBA00012822"/>
    </source>
</evidence>
<dbReference type="InterPro" id="IPR002869">
    <property type="entry name" value="Pyrv_flavodox_OxRed_cen"/>
</dbReference>
<comment type="catalytic activity">
    <reaction evidence="3">
        <text>2 oxidized [2Fe-2S]-[ferredoxin] + pyruvate + CoA = 2 reduced [2Fe-2S]-[ferredoxin] + acetyl-CoA + CO2 + H(+)</text>
        <dbReference type="Rhea" id="RHEA:12765"/>
        <dbReference type="Rhea" id="RHEA-COMP:10000"/>
        <dbReference type="Rhea" id="RHEA-COMP:10001"/>
        <dbReference type="ChEBI" id="CHEBI:15361"/>
        <dbReference type="ChEBI" id="CHEBI:15378"/>
        <dbReference type="ChEBI" id="CHEBI:16526"/>
        <dbReference type="ChEBI" id="CHEBI:33737"/>
        <dbReference type="ChEBI" id="CHEBI:33738"/>
        <dbReference type="ChEBI" id="CHEBI:57287"/>
        <dbReference type="ChEBI" id="CHEBI:57288"/>
        <dbReference type="EC" id="1.2.7.1"/>
    </reaction>
</comment>
<protein>
    <recommendedName>
        <fullName evidence="1">pyruvate synthase</fullName>
        <ecNumber evidence="1">1.2.7.1</ecNumber>
    </recommendedName>
</protein>
<reference evidence="5 6" key="1">
    <citation type="submission" date="2013-07" db="EMBL/GenBank/DDBJ databases">
        <title>Genome of Archaeoglobus fulgidus.</title>
        <authorList>
            <person name="Fiebig A."/>
            <person name="Birkeland N.-K."/>
        </authorList>
    </citation>
    <scope>NUCLEOTIDE SEQUENCE [LARGE SCALE GENOMIC DNA]</scope>
    <source>
        <strain evidence="5 6">DSM 8774</strain>
    </source>
</reference>
<dbReference type="GO" id="GO:0019164">
    <property type="term" value="F:pyruvate synthase activity"/>
    <property type="evidence" value="ECO:0007669"/>
    <property type="project" value="UniProtKB-EC"/>
</dbReference>
<sequence>MLLEISIYCRGGQGGVTAARILAATAMLQGYYSQSMPQFGPERRGAEVRAFLRISDERIRRKCPITYPDVVILFDLKLSFNGNPETVVVNCNGSSFTGHGNVFALDATEITRRYGLVNAGWPILGPAMAGAAAKALDLDLRCLLEAIRLELGDKADRSVKAAEEAYRVVECV</sequence>
<dbReference type="GeneID" id="24795804"/>
<dbReference type="InterPro" id="IPR019752">
    <property type="entry name" value="Pyrv/ketoisovalerate_OxRed_cat"/>
</dbReference>
<dbReference type="KEGG" id="afg:AFULGI_00023230"/>
<dbReference type="EMBL" id="CP006577">
    <property type="protein sequence ID" value="AIG99045.1"/>
    <property type="molecule type" value="Genomic_DNA"/>
</dbReference>
<dbReference type="PANTHER" id="PTHR43366">
    <property type="entry name" value="PYRUVATE SYNTHASE SUBUNIT PORC"/>
    <property type="match status" value="1"/>
</dbReference>
<dbReference type="Gene3D" id="3.40.920.10">
    <property type="entry name" value="Pyruvate-ferredoxin oxidoreductase, PFOR, domain III"/>
    <property type="match status" value="1"/>
</dbReference>
<feature type="domain" description="Pyruvate/ketoisovalerate oxidoreductase catalytic" evidence="4">
    <location>
        <begin position="11"/>
        <end position="166"/>
    </location>
</feature>
<proteinExistence type="predicted"/>
<accession>A0A075WFA5</accession>
<dbReference type="NCBIfam" id="TIGR02175">
    <property type="entry name" value="PorC_KorC"/>
    <property type="match status" value="1"/>
</dbReference>
<dbReference type="InterPro" id="IPR011894">
    <property type="entry name" value="PorC_KorC"/>
</dbReference>
<dbReference type="EC" id="1.2.7.1" evidence="1"/>
<dbReference type="InterPro" id="IPR051626">
    <property type="entry name" value="Oxidoreductase_gamma_subunit"/>
</dbReference>
<dbReference type="PANTHER" id="PTHR43366:SF1">
    <property type="entry name" value="PYRUVATE SYNTHASE SUBUNIT PORC"/>
    <property type="match status" value="1"/>
</dbReference>
<name>A0A075WFA5_ARCFL</name>
<evidence type="ECO:0000313" key="6">
    <source>
        <dbReference type="Proteomes" id="UP000028501"/>
    </source>
</evidence>